<protein>
    <recommendedName>
        <fullName evidence="4">DUF4402 domain-containing protein</fullName>
    </recommendedName>
</protein>
<reference evidence="2" key="2">
    <citation type="submission" date="2020-09" db="EMBL/GenBank/DDBJ databases">
        <authorList>
            <person name="Sun Q."/>
            <person name="Zhou Y."/>
        </authorList>
    </citation>
    <scope>NUCLEOTIDE SEQUENCE</scope>
    <source>
        <strain evidence="2">CGMCC 1.15448</strain>
    </source>
</reference>
<evidence type="ECO:0008006" key="4">
    <source>
        <dbReference type="Google" id="ProtNLM"/>
    </source>
</evidence>
<organism evidence="2 3">
    <name type="scientific">Puia dinghuensis</name>
    <dbReference type="NCBI Taxonomy" id="1792502"/>
    <lineage>
        <taxon>Bacteria</taxon>
        <taxon>Pseudomonadati</taxon>
        <taxon>Bacteroidota</taxon>
        <taxon>Chitinophagia</taxon>
        <taxon>Chitinophagales</taxon>
        <taxon>Chitinophagaceae</taxon>
        <taxon>Puia</taxon>
    </lineage>
</organism>
<evidence type="ECO:0000313" key="3">
    <source>
        <dbReference type="Proteomes" id="UP000607559"/>
    </source>
</evidence>
<name>A0A8J2U697_9BACT</name>
<dbReference type="AlphaFoldDB" id="A0A8J2U697"/>
<comment type="caution">
    <text evidence="2">The sequence shown here is derived from an EMBL/GenBank/DDBJ whole genome shotgun (WGS) entry which is preliminary data.</text>
</comment>
<dbReference type="EMBL" id="BMJC01000001">
    <property type="protein sequence ID" value="GGA81535.1"/>
    <property type="molecule type" value="Genomic_DNA"/>
</dbReference>
<evidence type="ECO:0000256" key="1">
    <source>
        <dbReference type="SAM" id="SignalP"/>
    </source>
</evidence>
<sequence>MKPFLLLTLLVSALPAITKAQTPTTAKGPDPEFINIIYFWPGDTLRLLEKTTGEMKTKGMGFIGARGGGGSASLVINGPHSPARLKAGGDIRFAIKLSSMTDPSSIIKLYRFDAEKRSRETPMGGDSKHTIDFNIQKSGDDVYILIPATRLAPGEYAFQDMMMVNTFGMGKMSYTFFAFGVDQ</sequence>
<feature type="signal peptide" evidence="1">
    <location>
        <begin position="1"/>
        <end position="20"/>
    </location>
</feature>
<accession>A0A8J2U697</accession>
<gene>
    <name evidence="2" type="ORF">GCM10011511_00590</name>
</gene>
<dbReference type="RefSeq" id="WP_188927405.1">
    <property type="nucleotide sequence ID" value="NZ_BMJC01000001.1"/>
</dbReference>
<dbReference type="Proteomes" id="UP000607559">
    <property type="component" value="Unassembled WGS sequence"/>
</dbReference>
<proteinExistence type="predicted"/>
<keyword evidence="3" id="KW-1185">Reference proteome</keyword>
<reference evidence="2" key="1">
    <citation type="journal article" date="2014" name="Int. J. Syst. Evol. Microbiol.">
        <title>Complete genome sequence of Corynebacterium casei LMG S-19264T (=DSM 44701T), isolated from a smear-ripened cheese.</title>
        <authorList>
            <consortium name="US DOE Joint Genome Institute (JGI-PGF)"/>
            <person name="Walter F."/>
            <person name="Albersmeier A."/>
            <person name="Kalinowski J."/>
            <person name="Ruckert C."/>
        </authorList>
    </citation>
    <scope>NUCLEOTIDE SEQUENCE</scope>
    <source>
        <strain evidence="2">CGMCC 1.15448</strain>
    </source>
</reference>
<evidence type="ECO:0000313" key="2">
    <source>
        <dbReference type="EMBL" id="GGA81535.1"/>
    </source>
</evidence>
<keyword evidence="1" id="KW-0732">Signal</keyword>
<feature type="chain" id="PRO_5035250603" description="DUF4402 domain-containing protein" evidence="1">
    <location>
        <begin position="21"/>
        <end position="183"/>
    </location>
</feature>